<evidence type="ECO:0000256" key="1">
    <source>
        <dbReference type="SAM" id="MobiDB-lite"/>
    </source>
</evidence>
<feature type="compositionally biased region" description="Basic and acidic residues" evidence="1">
    <location>
        <begin position="121"/>
        <end position="133"/>
    </location>
</feature>
<name>A0A9P0ZX76_CUSEU</name>
<accession>A0A9P0ZX76</accession>
<reference evidence="2" key="1">
    <citation type="submission" date="2022-07" db="EMBL/GenBank/DDBJ databases">
        <authorList>
            <person name="Macas J."/>
            <person name="Novak P."/>
            <person name="Neumann P."/>
        </authorList>
    </citation>
    <scope>NUCLEOTIDE SEQUENCE</scope>
</reference>
<evidence type="ECO:0000313" key="3">
    <source>
        <dbReference type="Proteomes" id="UP001152484"/>
    </source>
</evidence>
<feature type="region of interest" description="Disordered" evidence="1">
    <location>
        <begin position="104"/>
        <end position="133"/>
    </location>
</feature>
<comment type="caution">
    <text evidence="2">The sequence shown here is derived from an EMBL/GenBank/DDBJ whole genome shotgun (WGS) entry which is preliminary data.</text>
</comment>
<dbReference type="OrthoDB" id="1300750at2759"/>
<evidence type="ECO:0000313" key="2">
    <source>
        <dbReference type="EMBL" id="CAH9113751.1"/>
    </source>
</evidence>
<sequence>MAKMSLTSKLFSYLGKPLLPSPSSSFSIRRQVWKGGDIMTEDKCIKGRGEEPSSKMAAEEIRMAEQEAKDRATETAQEAWQAIEEVAAEMKQRVVANMDANKETDIRDEMLIISDEEDEDTKTAKPESGVDHP</sequence>
<protein>
    <submittedName>
        <fullName evidence="2">Uncharacterized protein</fullName>
    </submittedName>
</protein>
<keyword evidence="3" id="KW-1185">Reference proteome</keyword>
<dbReference type="Proteomes" id="UP001152484">
    <property type="component" value="Unassembled WGS sequence"/>
</dbReference>
<proteinExistence type="predicted"/>
<dbReference type="EMBL" id="CAMAPE010000061">
    <property type="protein sequence ID" value="CAH9113751.1"/>
    <property type="molecule type" value="Genomic_DNA"/>
</dbReference>
<organism evidence="2 3">
    <name type="scientific">Cuscuta europaea</name>
    <name type="common">European dodder</name>
    <dbReference type="NCBI Taxonomy" id="41803"/>
    <lineage>
        <taxon>Eukaryota</taxon>
        <taxon>Viridiplantae</taxon>
        <taxon>Streptophyta</taxon>
        <taxon>Embryophyta</taxon>
        <taxon>Tracheophyta</taxon>
        <taxon>Spermatophyta</taxon>
        <taxon>Magnoliopsida</taxon>
        <taxon>eudicotyledons</taxon>
        <taxon>Gunneridae</taxon>
        <taxon>Pentapetalae</taxon>
        <taxon>asterids</taxon>
        <taxon>lamiids</taxon>
        <taxon>Solanales</taxon>
        <taxon>Convolvulaceae</taxon>
        <taxon>Cuscuteae</taxon>
        <taxon>Cuscuta</taxon>
        <taxon>Cuscuta subgen. Cuscuta</taxon>
    </lineage>
</organism>
<dbReference type="AlphaFoldDB" id="A0A9P0ZX76"/>
<gene>
    <name evidence="2" type="ORF">CEURO_LOCUS20145</name>
</gene>